<name>A0AAU9JGA9_9CILI</name>
<sequence length="194" mass="22338">MNFLHSWCLRCFTDSPNDQGEANKSPSKEDSSKVYEVVSSSEKPLEIEIESVQLDKTHDQIMHDSKSSEMNSPSAAHEIKISNGNTIEIKIKRSKRKKRKVTKHHNEEQKESEVIIKSEKKKRISFADNTEPPHRRDSADTLPQRRMARFKTMVSSFKDQSPDVLKIRSFIKSFGSNSAQAQQQQQVPNFLEHL</sequence>
<evidence type="ECO:0000256" key="1">
    <source>
        <dbReference type="SAM" id="MobiDB-lite"/>
    </source>
</evidence>
<dbReference type="EMBL" id="CAJZBQ010000037">
    <property type="protein sequence ID" value="CAG9325001.1"/>
    <property type="molecule type" value="Genomic_DNA"/>
</dbReference>
<evidence type="ECO:0000313" key="2">
    <source>
        <dbReference type="EMBL" id="CAG9325001.1"/>
    </source>
</evidence>
<gene>
    <name evidence="2" type="ORF">BSTOLATCC_MIC37747</name>
</gene>
<feature type="compositionally biased region" description="Polar residues" evidence="1">
    <location>
        <begin position="14"/>
        <end position="25"/>
    </location>
</feature>
<proteinExistence type="predicted"/>
<dbReference type="AlphaFoldDB" id="A0AAU9JGA9"/>
<evidence type="ECO:0000313" key="3">
    <source>
        <dbReference type="Proteomes" id="UP001162131"/>
    </source>
</evidence>
<feature type="compositionally biased region" description="Basic residues" evidence="1">
    <location>
        <begin position="92"/>
        <end position="103"/>
    </location>
</feature>
<reference evidence="2" key="1">
    <citation type="submission" date="2021-09" db="EMBL/GenBank/DDBJ databases">
        <authorList>
            <consortium name="AG Swart"/>
            <person name="Singh M."/>
            <person name="Singh A."/>
            <person name="Seah K."/>
            <person name="Emmerich C."/>
        </authorList>
    </citation>
    <scope>NUCLEOTIDE SEQUENCE</scope>
    <source>
        <strain evidence="2">ATCC30299</strain>
    </source>
</reference>
<protein>
    <submittedName>
        <fullName evidence="2">Uncharacterized protein</fullName>
    </submittedName>
</protein>
<accession>A0AAU9JGA9</accession>
<dbReference type="Proteomes" id="UP001162131">
    <property type="component" value="Unassembled WGS sequence"/>
</dbReference>
<organism evidence="2 3">
    <name type="scientific">Blepharisma stoltei</name>
    <dbReference type="NCBI Taxonomy" id="1481888"/>
    <lineage>
        <taxon>Eukaryota</taxon>
        <taxon>Sar</taxon>
        <taxon>Alveolata</taxon>
        <taxon>Ciliophora</taxon>
        <taxon>Postciliodesmatophora</taxon>
        <taxon>Heterotrichea</taxon>
        <taxon>Heterotrichida</taxon>
        <taxon>Blepharismidae</taxon>
        <taxon>Blepharisma</taxon>
    </lineage>
</organism>
<feature type="region of interest" description="Disordered" evidence="1">
    <location>
        <begin position="14"/>
        <end position="42"/>
    </location>
</feature>
<comment type="caution">
    <text evidence="2">The sequence shown here is derived from an EMBL/GenBank/DDBJ whole genome shotgun (WGS) entry which is preliminary data.</text>
</comment>
<keyword evidence="3" id="KW-1185">Reference proteome</keyword>
<feature type="region of interest" description="Disordered" evidence="1">
    <location>
        <begin position="62"/>
        <end position="144"/>
    </location>
</feature>
<feature type="compositionally biased region" description="Basic and acidic residues" evidence="1">
    <location>
        <begin position="104"/>
        <end position="118"/>
    </location>
</feature>